<evidence type="ECO:0000313" key="2">
    <source>
        <dbReference type="EMBL" id="KMS77396.1"/>
    </source>
</evidence>
<name>A0A0J7ZMY7_STRVR</name>
<evidence type="ECO:0000313" key="3">
    <source>
        <dbReference type="Proteomes" id="UP000037432"/>
    </source>
</evidence>
<dbReference type="EMBL" id="LFNT01000001">
    <property type="protein sequence ID" value="KMS77396.1"/>
    <property type="molecule type" value="Genomic_DNA"/>
</dbReference>
<sequence>MYRRKNIVAAGLATALSALALTLGGPAAPARAAASGDVATMAGTVDCDGWVHNNNPDHGIAGCKNNTDRTVTFRAEVVCGRAFDVSGQWVTLAPGQYDESSGVCPVYSTGVGGVGWTIE</sequence>
<keyword evidence="1" id="KW-0732">Signal</keyword>
<dbReference type="OrthoDB" id="3872885at2"/>
<gene>
    <name evidence="2" type="ORF">ACM01_01915</name>
</gene>
<reference evidence="2 3" key="1">
    <citation type="submission" date="2015-06" db="EMBL/GenBank/DDBJ databases">
        <authorList>
            <person name="Ju K.-S."/>
            <person name="Doroghazi J.R."/>
            <person name="Metcalf W.W."/>
        </authorList>
    </citation>
    <scope>NUCLEOTIDE SEQUENCE [LARGE SCALE GENOMIC DNA]</scope>
    <source>
        <strain evidence="2 3">NRRL 3414</strain>
    </source>
</reference>
<dbReference type="Proteomes" id="UP000037432">
    <property type="component" value="Unassembled WGS sequence"/>
</dbReference>
<feature type="signal peptide" evidence="1">
    <location>
        <begin position="1"/>
        <end position="20"/>
    </location>
</feature>
<comment type="caution">
    <text evidence="2">The sequence shown here is derived from an EMBL/GenBank/DDBJ whole genome shotgun (WGS) entry which is preliminary data.</text>
</comment>
<protein>
    <recommendedName>
        <fullName evidence="4">Secreted protein</fullName>
    </recommendedName>
</protein>
<dbReference type="AlphaFoldDB" id="A0A0J7ZMY7"/>
<evidence type="ECO:0000256" key="1">
    <source>
        <dbReference type="SAM" id="SignalP"/>
    </source>
</evidence>
<proteinExistence type="predicted"/>
<accession>A0A0J7ZMY7</accession>
<dbReference type="PATRIC" id="fig|1938.3.peg.3425"/>
<feature type="chain" id="PRO_5038578186" description="Secreted protein" evidence="1">
    <location>
        <begin position="21"/>
        <end position="119"/>
    </location>
</feature>
<organism evidence="2 3">
    <name type="scientific">Streptomyces viridochromogenes</name>
    <dbReference type="NCBI Taxonomy" id="1938"/>
    <lineage>
        <taxon>Bacteria</taxon>
        <taxon>Bacillati</taxon>
        <taxon>Actinomycetota</taxon>
        <taxon>Actinomycetes</taxon>
        <taxon>Kitasatosporales</taxon>
        <taxon>Streptomycetaceae</taxon>
        <taxon>Streptomyces</taxon>
    </lineage>
</organism>
<evidence type="ECO:0008006" key="4">
    <source>
        <dbReference type="Google" id="ProtNLM"/>
    </source>
</evidence>
<dbReference type="RefSeq" id="WP_048579188.1">
    <property type="nucleotide sequence ID" value="NZ_LFNT01000001.1"/>
</dbReference>